<dbReference type="EMBL" id="JAAWVO010033841">
    <property type="protein sequence ID" value="MBN3317183.1"/>
    <property type="molecule type" value="Genomic_DNA"/>
</dbReference>
<evidence type="ECO:0000256" key="8">
    <source>
        <dbReference type="ARBA" id="ARBA00023769"/>
    </source>
</evidence>
<protein>
    <recommendedName>
        <fullName evidence="9">45 kDa calcium-binding protein</fullName>
    </recommendedName>
    <alternativeName>
        <fullName evidence="10">Stromal cell-derived factor 4</fullName>
    </alternativeName>
</protein>
<evidence type="ECO:0000256" key="7">
    <source>
        <dbReference type="ARBA" id="ARBA00023180"/>
    </source>
</evidence>
<keyword evidence="14" id="KW-1185">Reference proteome</keyword>
<feature type="region of interest" description="Disordered" evidence="11">
    <location>
        <begin position="1"/>
        <end position="37"/>
    </location>
</feature>
<keyword evidence="3" id="KW-0732">Signal</keyword>
<dbReference type="InterPro" id="IPR018247">
    <property type="entry name" value="EF_Hand_1_Ca_BS"/>
</dbReference>
<dbReference type="FunFam" id="1.10.238.10:FF:000120">
    <property type="entry name" value="45 kDa calcium-binding protein"/>
    <property type="match status" value="1"/>
</dbReference>
<name>A0A8J7TAX9_ATRSP</name>
<dbReference type="GO" id="GO:0005796">
    <property type="term" value="C:Golgi lumen"/>
    <property type="evidence" value="ECO:0007669"/>
    <property type="project" value="UniProtKB-SubCell"/>
</dbReference>
<feature type="compositionally biased region" description="Basic and acidic residues" evidence="11">
    <location>
        <begin position="13"/>
        <end position="24"/>
    </location>
</feature>
<feature type="non-terminal residue" evidence="13">
    <location>
        <position position="1"/>
    </location>
</feature>
<accession>A0A8J7TAX9</accession>
<keyword evidence="4" id="KW-0677">Repeat</keyword>
<evidence type="ECO:0000256" key="10">
    <source>
        <dbReference type="ARBA" id="ARBA00031511"/>
    </source>
</evidence>
<evidence type="ECO:0000313" key="13">
    <source>
        <dbReference type="EMBL" id="MBN3317183.1"/>
    </source>
</evidence>
<dbReference type="AlphaFoldDB" id="A0A8J7TAX9"/>
<dbReference type="GO" id="GO:0017156">
    <property type="term" value="P:calcium-ion regulated exocytosis"/>
    <property type="evidence" value="ECO:0007669"/>
    <property type="project" value="TreeGrafter"/>
</dbReference>
<comment type="subcellular location">
    <subcellularLocation>
        <location evidence="8">Golgi apparatus lumen</location>
    </subcellularLocation>
</comment>
<dbReference type="PROSITE" id="PS00018">
    <property type="entry name" value="EF_HAND_1"/>
    <property type="match status" value="5"/>
</dbReference>
<keyword evidence="6" id="KW-0333">Golgi apparatus</keyword>
<feature type="domain" description="EF-hand" evidence="12">
    <location>
        <begin position="107"/>
        <end position="142"/>
    </location>
</feature>
<evidence type="ECO:0000256" key="1">
    <source>
        <dbReference type="ARBA" id="ARBA00006431"/>
    </source>
</evidence>
<evidence type="ECO:0000256" key="9">
    <source>
        <dbReference type="ARBA" id="ARBA00023817"/>
    </source>
</evidence>
<reference evidence="13" key="1">
    <citation type="journal article" date="2021" name="Cell">
        <title>Tracing the genetic footprints of vertebrate landing in non-teleost ray-finned fishes.</title>
        <authorList>
            <person name="Bi X."/>
            <person name="Wang K."/>
            <person name="Yang L."/>
            <person name="Pan H."/>
            <person name="Jiang H."/>
            <person name="Wei Q."/>
            <person name="Fang M."/>
            <person name="Yu H."/>
            <person name="Zhu C."/>
            <person name="Cai Y."/>
            <person name="He Y."/>
            <person name="Gan X."/>
            <person name="Zeng H."/>
            <person name="Yu D."/>
            <person name="Zhu Y."/>
            <person name="Jiang H."/>
            <person name="Qiu Q."/>
            <person name="Yang H."/>
            <person name="Zhang Y.E."/>
            <person name="Wang W."/>
            <person name="Zhu M."/>
            <person name="He S."/>
            <person name="Zhang G."/>
        </authorList>
    </citation>
    <scope>NUCLEOTIDE SEQUENCE</scope>
    <source>
        <strain evidence="13">Allg_001</strain>
    </source>
</reference>
<dbReference type="InterPro" id="IPR027240">
    <property type="entry name" value="CAB45_EFh"/>
</dbReference>
<evidence type="ECO:0000256" key="3">
    <source>
        <dbReference type="ARBA" id="ARBA00022729"/>
    </source>
</evidence>
<organism evidence="13 14">
    <name type="scientific">Atractosteus spatula</name>
    <name type="common">Alligator gar</name>
    <name type="synonym">Lepisosteus spatula</name>
    <dbReference type="NCBI Taxonomy" id="7917"/>
    <lineage>
        <taxon>Eukaryota</taxon>
        <taxon>Metazoa</taxon>
        <taxon>Chordata</taxon>
        <taxon>Craniata</taxon>
        <taxon>Vertebrata</taxon>
        <taxon>Euteleostomi</taxon>
        <taxon>Actinopterygii</taxon>
        <taxon>Neopterygii</taxon>
        <taxon>Holostei</taxon>
        <taxon>Semionotiformes</taxon>
        <taxon>Lepisosteidae</taxon>
        <taxon>Atractosteus</taxon>
    </lineage>
</organism>
<dbReference type="Proteomes" id="UP000736164">
    <property type="component" value="Unassembled WGS sequence"/>
</dbReference>
<dbReference type="Gene3D" id="1.10.238.10">
    <property type="entry name" value="EF-hand"/>
    <property type="match status" value="2"/>
</dbReference>
<proteinExistence type="inferred from homology"/>
<evidence type="ECO:0000259" key="12">
    <source>
        <dbReference type="PROSITE" id="PS50222"/>
    </source>
</evidence>
<dbReference type="CDD" id="cd16225">
    <property type="entry name" value="EFh_CREC_cab45"/>
    <property type="match status" value="1"/>
</dbReference>
<evidence type="ECO:0000256" key="6">
    <source>
        <dbReference type="ARBA" id="ARBA00023034"/>
    </source>
</evidence>
<dbReference type="InterPro" id="IPR002048">
    <property type="entry name" value="EF_hand_dom"/>
</dbReference>
<evidence type="ECO:0000313" key="14">
    <source>
        <dbReference type="Proteomes" id="UP000736164"/>
    </source>
</evidence>
<feature type="non-terminal residue" evidence="13">
    <location>
        <position position="398"/>
    </location>
</feature>
<dbReference type="GO" id="GO:0005783">
    <property type="term" value="C:endoplasmic reticulum"/>
    <property type="evidence" value="ECO:0007669"/>
    <property type="project" value="TreeGrafter"/>
</dbReference>
<dbReference type="PANTHER" id="PTHR10827:SF98">
    <property type="entry name" value="45 KDA CALCIUM-BINDING PROTEIN"/>
    <property type="match status" value="1"/>
</dbReference>
<evidence type="ECO:0000256" key="5">
    <source>
        <dbReference type="ARBA" id="ARBA00022837"/>
    </source>
</evidence>
<dbReference type="SUPFAM" id="SSF47473">
    <property type="entry name" value="EF-hand"/>
    <property type="match status" value="1"/>
</dbReference>
<dbReference type="FunFam" id="1.10.238.10:FF:000207">
    <property type="entry name" value="Putative 45 kDa calcium-binding protein"/>
    <property type="match status" value="1"/>
</dbReference>
<keyword evidence="7" id="KW-0325">Glycoprotein</keyword>
<evidence type="ECO:0000256" key="2">
    <source>
        <dbReference type="ARBA" id="ARBA00022723"/>
    </source>
</evidence>
<comment type="caution">
    <text evidence="13">The sequence shown here is derived from an EMBL/GenBank/DDBJ whole genome shotgun (WGS) entry which is preliminary data.</text>
</comment>
<keyword evidence="5" id="KW-0106">Calcium</keyword>
<keyword evidence="2" id="KW-0479">Metal-binding</keyword>
<dbReference type="SMART" id="SM00054">
    <property type="entry name" value="EFh"/>
    <property type="match status" value="4"/>
</dbReference>
<dbReference type="GO" id="GO:0005509">
    <property type="term" value="F:calcium ion binding"/>
    <property type="evidence" value="ECO:0007669"/>
    <property type="project" value="InterPro"/>
</dbReference>
<sequence>MGAHARPANMSALKDKSPSSKEDNEILPPDHLNGVKMEMDGHLNKDFHQEVFLGKEMEEFEEDSEPRKNRRKLIEIFSKVDINRDKSVSAKEMQRWIMEKTEEHFQQAVKENKLSFRAVDPDGDGHVTWDEYRIKFLASKGFNEKEVAERIKNNEELKVDEETQEVLDNLKDRWFQADGPPADQLLNEEEFLSFLHPEHSRGMLKFMVKEIVRDLGACPPLSAFPSRVPPHSEPLEGWHPSECSSHSLQLFPALPWRWIVSCFTAGEDALELGLNEDVCAADQDGDKKLTLSEFISLPMGTVENQQAQDIDDDWVRERKKEFQEVIDANRDGIVTMEELEEYMDPMNEYNALNEAKQMIAVADENQNHNLELEEILKYSEYFTGSKLMDYARNVHEEF</sequence>
<dbReference type="InterPro" id="IPR011992">
    <property type="entry name" value="EF-hand-dom_pair"/>
</dbReference>
<dbReference type="PANTHER" id="PTHR10827">
    <property type="entry name" value="RETICULOCALBIN"/>
    <property type="match status" value="1"/>
</dbReference>
<gene>
    <name evidence="13" type="primary">Sdf4</name>
    <name evidence="13" type="ORF">GTO95_0005707</name>
</gene>
<evidence type="ECO:0000256" key="4">
    <source>
        <dbReference type="ARBA" id="ARBA00022737"/>
    </source>
</evidence>
<evidence type="ECO:0000256" key="11">
    <source>
        <dbReference type="SAM" id="MobiDB-lite"/>
    </source>
</evidence>
<feature type="domain" description="EF-hand" evidence="12">
    <location>
        <begin position="68"/>
        <end position="103"/>
    </location>
</feature>
<comment type="similarity">
    <text evidence="1">Belongs to the CREC family.</text>
</comment>
<dbReference type="PROSITE" id="PS50222">
    <property type="entry name" value="EF_HAND_2"/>
    <property type="match status" value="2"/>
</dbReference>
<dbReference type="Pfam" id="PF13202">
    <property type="entry name" value="EF-hand_5"/>
    <property type="match status" value="2"/>
</dbReference>